<keyword evidence="1" id="KW-0732">Signal</keyword>
<name>A0A1G4WUI3_9MYCO</name>
<dbReference type="Proteomes" id="UP000199707">
    <property type="component" value="Unassembled WGS sequence"/>
</dbReference>
<feature type="signal peptide" evidence="1">
    <location>
        <begin position="1"/>
        <end position="35"/>
    </location>
</feature>
<sequence length="109" mass="11314">MKHTVNSIVSATAAVAIPLGAAMAIGALTAPDASAAGESAVVTVGLLQAQGFDVKIDRVGSAPLDQCTVTNVRNPQERTELVRVGDRGDRDFIPVVVRRTVTVSLDCSR</sequence>
<evidence type="ECO:0008006" key="4">
    <source>
        <dbReference type="Google" id="ProtNLM"/>
    </source>
</evidence>
<feature type="chain" id="PRO_5011517070" description="PASTA domain-containing protein" evidence="1">
    <location>
        <begin position="36"/>
        <end position="109"/>
    </location>
</feature>
<organism evidence="2 3">
    <name type="scientific">Mycolicibacterium fluoranthenivorans</name>
    <dbReference type="NCBI Taxonomy" id="258505"/>
    <lineage>
        <taxon>Bacteria</taxon>
        <taxon>Bacillati</taxon>
        <taxon>Actinomycetota</taxon>
        <taxon>Actinomycetes</taxon>
        <taxon>Mycobacteriales</taxon>
        <taxon>Mycobacteriaceae</taxon>
        <taxon>Mycolicibacterium</taxon>
    </lineage>
</organism>
<evidence type="ECO:0000256" key="1">
    <source>
        <dbReference type="SAM" id="SignalP"/>
    </source>
</evidence>
<dbReference type="EMBL" id="FMUB01000011">
    <property type="protein sequence ID" value="SCX29874.1"/>
    <property type="molecule type" value="Genomic_DNA"/>
</dbReference>
<evidence type="ECO:0000313" key="3">
    <source>
        <dbReference type="Proteomes" id="UP000199707"/>
    </source>
</evidence>
<proteinExistence type="predicted"/>
<evidence type="ECO:0000313" key="2">
    <source>
        <dbReference type="EMBL" id="SCX29874.1"/>
    </source>
</evidence>
<dbReference type="AlphaFoldDB" id="A0A1G4WUI3"/>
<reference evidence="3" key="1">
    <citation type="submission" date="2016-10" db="EMBL/GenBank/DDBJ databases">
        <authorList>
            <person name="Varghese N."/>
            <person name="Submissions S."/>
        </authorList>
    </citation>
    <scope>NUCLEOTIDE SEQUENCE [LARGE SCALE GENOMIC DNA]</scope>
    <source>
        <strain evidence="3">UNC267MFSha1.1M11</strain>
    </source>
</reference>
<protein>
    <recommendedName>
        <fullName evidence="4">PASTA domain-containing protein</fullName>
    </recommendedName>
</protein>
<accession>A0A1G4WUI3</accession>
<dbReference type="RefSeq" id="WP_235633031.1">
    <property type="nucleotide sequence ID" value="NZ_FMUB01000011.1"/>
</dbReference>
<gene>
    <name evidence="2" type="ORF">SAMN02799620_04934</name>
</gene>